<proteinExistence type="inferred from homology"/>
<keyword evidence="1" id="KW-0539">Nucleus</keyword>
<protein>
    <recommendedName>
        <fullName evidence="1">Nucleolar protein 6</fullName>
    </recommendedName>
</protein>
<dbReference type="Pfam" id="PF17404">
    <property type="entry name" value="Nrap_D3"/>
    <property type="match status" value="1"/>
</dbReference>
<feature type="region of interest" description="Disordered" evidence="2">
    <location>
        <begin position="505"/>
        <end position="526"/>
    </location>
</feature>
<organism evidence="5 6">
    <name type="scientific">Caligus rogercresseyi</name>
    <name type="common">Sea louse</name>
    <dbReference type="NCBI Taxonomy" id="217165"/>
    <lineage>
        <taxon>Eukaryota</taxon>
        <taxon>Metazoa</taxon>
        <taxon>Ecdysozoa</taxon>
        <taxon>Arthropoda</taxon>
        <taxon>Crustacea</taxon>
        <taxon>Multicrustacea</taxon>
        <taxon>Hexanauplia</taxon>
        <taxon>Copepoda</taxon>
        <taxon>Siphonostomatoida</taxon>
        <taxon>Caligidae</taxon>
        <taxon>Caligus</taxon>
    </lineage>
</organism>
<dbReference type="GO" id="GO:0006409">
    <property type="term" value="P:tRNA export from nucleus"/>
    <property type="evidence" value="ECO:0007669"/>
    <property type="project" value="TreeGrafter"/>
</dbReference>
<dbReference type="GO" id="GO:0006364">
    <property type="term" value="P:rRNA processing"/>
    <property type="evidence" value="ECO:0007669"/>
    <property type="project" value="TreeGrafter"/>
</dbReference>
<sequence>MEENEAKKRVSVGHLSSILGCDTLIRLSISSKDPSKEKERILEILQRGLKDIASHCFEHWSSDKEVFLGFALCTEDNARKSNNIIMGPYAELKEESKSFRDFWGSECKIRRFLDGTIKETIEIENRSGPSYLALAIIQHLKSIHFDSIALSGSFYNLSPFVPMTFQGNEALKVVRAAYSSLVRLLQDEASTDSLPIRKVRCIPRRYTTAGTLSAIEPPKPLPNALLFDLQSSEQPHPTLLESLPIRLDITTKKYLSPELFSKLRLAYLIDLQRKFSKNLNLSSWIKNGELVLLYKGFNWRIGVEEPVKKGGESNEASGSIYEFFYHLSLRFPSWSGSCWAVRQWISSRFLDGVIPEVSLDIILAHVFLNPLLPSAPASVESAFLRFLDFLSFTDFKETPLILNFENCLSQERRAVFDKSFTLERARLPPLASLTIFDDPHSQHTSAIGPKDLTRLVNCARQSLYSFLSPKGGGLVNLSSFEIHLDKFQDKSLDALIHLLLPKEEAPPPPLHTASNKGKKRKKDSSYPLPILDFDPLGYIWRRSEPPMSKPGSIGVKFNAEALSKTSSSMMKPHGKRRKDSELEANPEAMLEDFRILGKGFVKSVTLLTHS</sequence>
<feature type="domain" description="Nrap protein" evidence="3">
    <location>
        <begin position="64"/>
        <end position="145"/>
    </location>
</feature>
<dbReference type="Proteomes" id="UP000595437">
    <property type="component" value="Chromosome 18"/>
</dbReference>
<name>A0A7T8GPQ3_CALRO</name>
<dbReference type="InterPro" id="IPR035368">
    <property type="entry name" value="Nrap_D3"/>
</dbReference>
<evidence type="ECO:0000259" key="3">
    <source>
        <dbReference type="Pfam" id="PF17404"/>
    </source>
</evidence>
<reference evidence="6" key="1">
    <citation type="submission" date="2021-01" db="EMBL/GenBank/DDBJ databases">
        <title>Caligus Genome Assembly.</title>
        <authorList>
            <person name="Gallardo-Escarate C."/>
        </authorList>
    </citation>
    <scope>NUCLEOTIDE SEQUENCE [LARGE SCALE GENOMIC DNA]</scope>
</reference>
<gene>
    <name evidence="5" type="ORF">FKW44_023418</name>
</gene>
<evidence type="ECO:0000259" key="4">
    <source>
        <dbReference type="Pfam" id="PF17406"/>
    </source>
</evidence>
<evidence type="ECO:0000256" key="1">
    <source>
        <dbReference type="RuleBase" id="RU364032"/>
    </source>
</evidence>
<comment type="similarity">
    <text evidence="1">Belongs to the NRAP family.</text>
</comment>
<feature type="domain" description="Nrap protein" evidence="4">
    <location>
        <begin position="331"/>
        <end position="463"/>
    </location>
</feature>
<dbReference type="InterPro" id="IPR035370">
    <property type="entry name" value="Nrap_D5"/>
</dbReference>
<dbReference type="PANTHER" id="PTHR17972:SF0">
    <property type="entry name" value="NUCLEOLAR PROTEIN 6"/>
    <property type="match status" value="1"/>
</dbReference>
<dbReference type="Pfam" id="PF17406">
    <property type="entry name" value="Nrap_D5"/>
    <property type="match status" value="1"/>
</dbReference>
<evidence type="ECO:0000313" key="6">
    <source>
        <dbReference type="Proteomes" id="UP000595437"/>
    </source>
</evidence>
<dbReference type="PANTHER" id="PTHR17972">
    <property type="entry name" value="NUCLEOLAR RNA-ASSOCIATED PROTEIN"/>
    <property type="match status" value="1"/>
</dbReference>
<dbReference type="GO" id="GO:0032040">
    <property type="term" value="C:small-subunit processome"/>
    <property type="evidence" value="ECO:0007669"/>
    <property type="project" value="TreeGrafter"/>
</dbReference>
<dbReference type="GO" id="GO:0032545">
    <property type="term" value="C:CURI complex"/>
    <property type="evidence" value="ECO:0007669"/>
    <property type="project" value="TreeGrafter"/>
</dbReference>
<accession>A0A7T8GPQ3</accession>
<dbReference type="PROSITE" id="PS51257">
    <property type="entry name" value="PROKAR_LIPOPROTEIN"/>
    <property type="match status" value="1"/>
</dbReference>
<keyword evidence="6" id="KW-1185">Reference proteome</keyword>
<dbReference type="GO" id="GO:0034456">
    <property type="term" value="C:UTP-C complex"/>
    <property type="evidence" value="ECO:0007669"/>
    <property type="project" value="TreeGrafter"/>
</dbReference>
<evidence type="ECO:0000256" key="2">
    <source>
        <dbReference type="SAM" id="MobiDB-lite"/>
    </source>
</evidence>
<comment type="subcellular location">
    <subcellularLocation>
        <location evidence="1">Nucleus</location>
        <location evidence="1">Nucleolus</location>
    </subcellularLocation>
</comment>
<dbReference type="InterPro" id="IPR005554">
    <property type="entry name" value="NOL6/Upt22"/>
</dbReference>
<dbReference type="OrthoDB" id="10251401at2759"/>
<dbReference type="AlphaFoldDB" id="A0A7T8GPQ3"/>
<dbReference type="GO" id="GO:0003723">
    <property type="term" value="F:RNA binding"/>
    <property type="evidence" value="ECO:0007669"/>
    <property type="project" value="UniProtKB-KW"/>
</dbReference>
<keyword evidence="1" id="KW-0694">RNA-binding</keyword>
<feature type="region of interest" description="Disordered" evidence="2">
    <location>
        <begin position="564"/>
        <end position="583"/>
    </location>
</feature>
<dbReference type="EMBL" id="CP045907">
    <property type="protein sequence ID" value="QQP35250.1"/>
    <property type="molecule type" value="Genomic_DNA"/>
</dbReference>
<evidence type="ECO:0000313" key="5">
    <source>
        <dbReference type="EMBL" id="QQP35250.1"/>
    </source>
</evidence>